<dbReference type="PROSITE" id="PS50885">
    <property type="entry name" value="HAMP"/>
    <property type="match status" value="1"/>
</dbReference>
<dbReference type="Pfam" id="PF00512">
    <property type="entry name" value="HisKA"/>
    <property type="match status" value="1"/>
</dbReference>
<proteinExistence type="predicted"/>
<evidence type="ECO:0000256" key="10">
    <source>
        <dbReference type="ARBA" id="ARBA00023136"/>
    </source>
</evidence>
<evidence type="ECO:0000256" key="5">
    <source>
        <dbReference type="ARBA" id="ARBA00022679"/>
    </source>
</evidence>
<dbReference type="InterPro" id="IPR003660">
    <property type="entry name" value="HAMP_dom"/>
</dbReference>
<dbReference type="GO" id="GO:0005524">
    <property type="term" value="F:ATP binding"/>
    <property type="evidence" value="ECO:0007669"/>
    <property type="project" value="UniProtKB-KW"/>
</dbReference>
<dbReference type="PROSITE" id="PS50109">
    <property type="entry name" value="HIS_KIN"/>
    <property type="match status" value="1"/>
</dbReference>
<dbReference type="RefSeq" id="WP_202954612.1">
    <property type="nucleotide sequence ID" value="NZ_JAPCID010000001.1"/>
</dbReference>
<dbReference type="CDD" id="cd00082">
    <property type="entry name" value="HisKA"/>
    <property type="match status" value="1"/>
</dbReference>
<keyword evidence="7" id="KW-0418">Kinase</keyword>
<sequence>MTALRRRIFGGARTRILAAFVVLMSFSTVVSVVAIYEVLVVRSDDRLDAALQQEVEEFRSLASGVNPETGDPFGANLRAIFDLFKQRNVPGPGETIVMFYEGRYYDERSSVGGGKLTLGGEAERWAQLRRPESGEVETPTETIRYLAVPVQATGATPRGVFVVAASLSAEREDVWEAVQLATLVLITVLLIASALAWVVAGRLLAPLRTLDDTARSITETDLTRRIPVSGSDEIAELSRTFNAMVDRLEGAFASQRAFVSDASHELRTPITIVRGHLELLGDDPDERRETVALVTDELDRMSRFVDDLLLLAKAERSDFLRVDKVELGALTDELLDKAAGLGKRRWALEARGEAVLHADRQRLTQAVMGLAQNAVQHTQDGDAIWIGTGVDGEEASLWVRDSGPGVAREDQDRIFDRFARAAGSRRRSEGAGLGLAIVRAIADAHGGRATLSSQPGAGSTFTVVVPLSGPEVSR</sequence>
<dbReference type="EMBL" id="JAPCID010000001">
    <property type="protein sequence ID" value="MDA0136112.1"/>
    <property type="molecule type" value="Genomic_DNA"/>
</dbReference>
<dbReference type="InterPro" id="IPR003594">
    <property type="entry name" value="HATPase_dom"/>
</dbReference>
<dbReference type="SUPFAM" id="SSF158472">
    <property type="entry name" value="HAMP domain-like"/>
    <property type="match status" value="1"/>
</dbReference>
<evidence type="ECO:0000259" key="13">
    <source>
        <dbReference type="PROSITE" id="PS50885"/>
    </source>
</evidence>
<dbReference type="PRINTS" id="PR00344">
    <property type="entry name" value="BCTRLSENSOR"/>
</dbReference>
<dbReference type="InterPro" id="IPR005467">
    <property type="entry name" value="His_kinase_dom"/>
</dbReference>
<reference evidence="14" key="1">
    <citation type="submission" date="2022-10" db="EMBL/GenBank/DDBJ databases">
        <title>The WGS of Solirubrobacter sp. CPCC 204708.</title>
        <authorList>
            <person name="Jiang Z."/>
        </authorList>
    </citation>
    <scope>NUCLEOTIDE SEQUENCE</scope>
    <source>
        <strain evidence="14">CPCC 204708</strain>
    </source>
</reference>
<evidence type="ECO:0000256" key="8">
    <source>
        <dbReference type="ARBA" id="ARBA00022989"/>
    </source>
</evidence>
<organism evidence="14 15">
    <name type="scientific">Solirubrobacter deserti</name>
    <dbReference type="NCBI Taxonomy" id="2282478"/>
    <lineage>
        <taxon>Bacteria</taxon>
        <taxon>Bacillati</taxon>
        <taxon>Actinomycetota</taxon>
        <taxon>Thermoleophilia</taxon>
        <taxon>Solirubrobacterales</taxon>
        <taxon>Solirubrobacteraceae</taxon>
        <taxon>Solirubrobacter</taxon>
    </lineage>
</organism>
<evidence type="ECO:0000256" key="2">
    <source>
        <dbReference type="ARBA" id="ARBA00004236"/>
    </source>
</evidence>
<dbReference type="SMART" id="SM00387">
    <property type="entry name" value="HATPase_c"/>
    <property type="match status" value="1"/>
</dbReference>
<keyword evidence="6 11" id="KW-0812">Transmembrane</keyword>
<dbReference type="PANTHER" id="PTHR45436">
    <property type="entry name" value="SENSOR HISTIDINE KINASE YKOH"/>
    <property type="match status" value="1"/>
</dbReference>
<dbReference type="Gene3D" id="6.10.340.10">
    <property type="match status" value="1"/>
</dbReference>
<keyword evidence="9" id="KW-0902">Two-component regulatory system</keyword>
<evidence type="ECO:0000256" key="9">
    <source>
        <dbReference type="ARBA" id="ARBA00023012"/>
    </source>
</evidence>
<dbReference type="SUPFAM" id="SSF55874">
    <property type="entry name" value="ATPase domain of HSP90 chaperone/DNA topoisomerase II/histidine kinase"/>
    <property type="match status" value="1"/>
</dbReference>
<dbReference type="InterPro" id="IPR004358">
    <property type="entry name" value="Sig_transdc_His_kin-like_C"/>
</dbReference>
<evidence type="ECO:0000256" key="11">
    <source>
        <dbReference type="SAM" id="Phobius"/>
    </source>
</evidence>
<feature type="transmembrane region" description="Helical" evidence="11">
    <location>
        <begin position="16"/>
        <end position="36"/>
    </location>
</feature>
<dbReference type="Pfam" id="PF02518">
    <property type="entry name" value="HATPase_c"/>
    <property type="match status" value="1"/>
</dbReference>
<evidence type="ECO:0000256" key="7">
    <source>
        <dbReference type="ARBA" id="ARBA00022777"/>
    </source>
</evidence>
<keyword evidence="10 11" id="KW-0472">Membrane</keyword>
<dbReference type="InterPro" id="IPR036890">
    <property type="entry name" value="HATPase_C_sf"/>
</dbReference>
<dbReference type="SMART" id="SM00304">
    <property type="entry name" value="HAMP"/>
    <property type="match status" value="1"/>
</dbReference>
<dbReference type="InterPro" id="IPR036097">
    <property type="entry name" value="HisK_dim/P_sf"/>
</dbReference>
<keyword evidence="14" id="KW-0547">Nucleotide-binding</keyword>
<dbReference type="InterPro" id="IPR003661">
    <property type="entry name" value="HisK_dim/P_dom"/>
</dbReference>
<keyword evidence="14" id="KW-0067">ATP-binding</keyword>
<gene>
    <name evidence="14" type="ORF">OJ962_01280</name>
</gene>
<comment type="caution">
    <text evidence="14">The sequence shown here is derived from an EMBL/GenBank/DDBJ whole genome shotgun (WGS) entry which is preliminary data.</text>
</comment>
<dbReference type="Pfam" id="PF00672">
    <property type="entry name" value="HAMP"/>
    <property type="match status" value="1"/>
</dbReference>
<comment type="catalytic activity">
    <reaction evidence="1">
        <text>ATP + protein L-histidine = ADP + protein N-phospho-L-histidine.</text>
        <dbReference type="EC" id="2.7.13.3"/>
    </reaction>
</comment>
<dbReference type="Proteomes" id="UP001147700">
    <property type="component" value="Unassembled WGS sequence"/>
</dbReference>
<protein>
    <recommendedName>
        <fullName evidence="3">histidine kinase</fullName>
        <ecNumber evidence="3">2.7.13.3</ecNumber>
    </recommendedName>
</protein>
<evidence type="ECO:0000256" key="1">
    <source>
        <dbReference type="ARBA" id="ARBA00000085"/>
    </source>
</evidence>
<evidence type="ECO:0000313" key="14">
    <source>
        <dbReference type="EMBL" id="MDA0136112.1"/>
    </source>
</evidence>
<evidence type="ECO:0000256" key="4">
    <source>
        <dbReference type="ARBA" id="ARBA00022553"/>
    </source>
</evidence>
<dbReference type="PANTHER" id="PTHR45436:SF5">
    <property type="entry name" value="SENSOR HISTIDINE KINASE TRCS"/>
    <property type="match status" value="1"/>
</dbReference>
<feature type="transmembrane region" description="Helical" evidence="11">
    <location>
        <begin position="177"/>
        <end position="200"/>
    </location>
</feature>
<dbReference type="CDD" id="cd06225">
    <property type="entry name" value="HAMP"/>
    <property type="match status" value="1"/>
</dbReference>
<keyword evidence="5" id="KW-0808">Transferase</keyword>
<accession>A0ABT4RC43</accession>
<feature type="domain" description="HAMP" evidence="13">
    <location>
        <begin position="201"/>
        <end position="253"/>
    </location>
</feature>
<name>A0ABT4RC43_9ACTN</name>
<dbReference type="InterPro" id="IPR050428">
    <property type="entry name" value="TCS_sensor_his_kinase"/>
</dbReference>
<dbReference type="SUPFAM" id="SSF47384">
    <property type="entry name" value="Homodimeric domain of signal transducing histidine kinase"/>
    <property type="match status" value="1"/>
</dbReference>
<dbReference type="Gene3D" id="1.10.287.130">
    <property type="match status" value="1"/>
</dbReference>
<evidence type="ECO:0000259" key="12">
    <source>
        <dbReference type="PROSITE" id="PS50109"/>
    </source>
</evidence>
<dbReference type="EC" id="2.7.13.3" evidence="3"/>
<feature type="domain" description="Histidine kinase" evidence="12">
    <location>
        <begin position="261"/>
        <end position="469"/>
    </location>
</feature>
<keyword evidence="4" id="KW-0597">Phosphoprotein</keyword>
<keyword evidence="15" id="KW-1185">Reference proteome</keyword>
<evidence type="ECO:0000313" key="15">
    <source>
        <dbReference type="Proteomes" id="UP001147700"/>
    </source>
</evidence>
<dbReference type="CDD" id="cd00075">
    <property type="entry name" value="HATPase"/>
    <property type="match status" value="1"/>
</dbReference>
<keyword evidence="8 11" id="KW-1133">Transmembrane helix</keyword>
<dbReference type="Gene3D" id="3.30.565.10">
    <property type="entry name" value="Histidine kinase-like ATPase, C-terminal domain"/>
    <property type="match status" value="1"/>
</dbReference>
<comment type="subcellular location">
    <subcellularLocation>
        <location evidence="2">Cell membrane</location>
    </subcellularLocation>
</comment>
<dbReference type="SMART" id="SM00388">
    <property type="entry name" value="HisKA"/>
    <property type="match status" value="1"/>
</dbReference>
<evidence type="ECO:0000256" key="3">
    <source>
        <dbReference type="ARBA" id="ARBA00012438"/>
    </source>
</evidence>
<evidence type="ECO:0000256" key="6">
    <source>
        <dbReference type="ARBA" id="ARBA00022692"/>
    </source>
</evidence>